<evidence type="ECO:0000313" key="3">
    <source>
        <dbReference type="Proteomes" id="UP001447842"/>
    </source>
</evidence>
<dbReference type="InterPro" id="IPR035965">
    <property type="entry name" value="PAS-like_dom_sf"/>
</dbReference>
<proteinExistence type="predicted"/>
<evidence type="ECO:0000259" key="1">
    <source>
        <dbReference type="PROSITE" id="PS50112"/>
    </source>
</evidence>
<dbReference type="Gene3D" id="3.30.450.20">
    <property type="entry name" value="PAS domain"/>
    <property type="match status" value="1"/>
</dbReference>
<dbReference type="PROSITE" id="PS50112">
    <property type="entry name" value="PAS"/>
    <property type="match status" value="1"/>
</dbReference>
<dbReference type="NCBIfam" id="TIGR00229">
    <property type="entry name" value="sensory_box"/>
    <property type="match status" value="1"/>
</dbReference>
<dbReference type="PANTHER" id="PTHR44757">
    <property type="entry name" value="DIGUANYLATE CYCLASE DGCP"/>
    <property type="match status" value="1"/>
</dbReference>
<protein>
    <submittedName>
        <fullName evidence="2">PAS domain-containing protein</fullName>
    </submittedName>
</protein>
<dbReference type="InterPro" id="IPR052155">
    <property type="entry name" value="Biofilm_reg_signaling"/>
</dbReference>
<sequence>MQVVEPIDEEFKFEGRAIVSETDLNGIITFANRKFCEISGYTKEELIGQPHNIIRHPDMPKKAFEMMWNTIKQGNVWTGLVKNLRKDGRYYWVETTITPIQDETGAITKYAAARKGASEAAIEEAETLYERLRGEEAES</sequence>
<feature type="domain" description="PAS" evidence="1">
    <location>
        <begin position="23"/>
        <end position="74"/>
    </location>
</feature>
<dbReference type="InterPro" id="IPR013655">
    <property type="entry name" value="PAS_fold_3"/>
</dbReference>
<reference evidence="2 3" key="1">
    <citation type="submission" date="2024-03" db="EMBL/GenBank/DDBJ databases">
        <title>Sulfurimonas sp. HSL3-1.</title>
        <authorList>
            <person name="Wang S."/>
        </authorList>
    </citation>
    <scope>NUCLEOTIDE SEQUENCE [LARGE SCALE GENOMIC DNA]</scope>
    <source>
        <strain evidence="2 3">HSL3-1</strain>
    </source>
</reference>
<organism evidence="2 3">
    <name type="scientific">Sulfurimonas diazotrophicus</name>
    <dbReference type="NCBI Taxonomy" id="3131939"/>
    <lineage>
        <taxon>Bacteria</taxon>
        <taxon>Pseudomonadati</taxon>
        <taxon>Campylobacterota</taxon>
        <taxon>Epsilonproteobacteria</taxon>
        <taxon>Campylobacterales</taxon>
        <taxon>Sulfurimonadaceae</taxon>
        <taxon>Sulfurimonas</taxon>
    </lineage>
</organism>
<keyword evidence="3" id="KW-1185">Reference proteome</keyword>
<name>A0ABZ3H8C1_9BACT</name>
<dbReference type="InterPro" id="IPR000014">
    <property type="entry name" value="PAS"/>
</dbReference>
<gene>
    <name evidence="2" type="ORF">WCY31_10340</name>
</gene>
<accession>A0ABZ3H8C1</accession>
<dbReference type="PANTHER" id="PTHR44757:SF2">
    <property type="entry name" value="BIOFILM ARCHITECTURE MAINTENANCE PROTEIN MBAA"/>
    <property type="match status" value="1"/>
</dbReference>
<dbReference type="Proteomes" id="UP001447842">
    <property type="component" value="Chromosome"/>
</dbReference>
<dbReference type="SUPFAM" id="SSF55785">
    <property type="entry name" value="PYP-like sensor domain (PAS domain)"/>
    <property type="match status" value="1"/>
</dbReference>
<dbReference type="SMART" id="SM00091">
    <property type="entry name" value="PAS"/>
    <property type="match status" value="1"/>
</dbReference>
<dbReference type="Pfam" id="PF08447">
    <property type="entry name" value="PAS_3"/>
    <property type="match status" value="1"/>
</dbReference>
<dbReference type="EMBL" id="CP147920">
    <property type="protein sequence ID" value="XAU14637.1"/>
    <property type="molecule type" value="Genomic_DNA"/>
</dbReference>
<dbReference type="CDD" id="cd00130">
    <property type="entry name" value="PAS"/>
    <property type="match status" value="1"/>
</dbReference>
<evidence type="ECO:0000313" key="2">
    <source>
        <dbReference type="EMBL" id="XAU14637.1"/>
    </source>
</evidence>
<dbReference type="RefSeq" id="WP_345969743.1">
    <property type="nucleotide sequence ID" value="NZ_CP147920.1"/>
</dbReference>